<feature type="region of interest" description="Disordered" evidence="1">
    <location>
        <begin position="1"/>
        <end position="187"/>
    </location>
</feature>
<organism evidence="2 3">
    <name type="scientific">Paraphaeosphaeria minitans</name>
    <dbReference type="NCBI Taxonomy" id="565426"/>
    <lineage>
        <taxon>Eukaryota</taxon>
        <taxon>Fungi</taxon>
        <taxon>Dikarya</taxon>
        <taxon>Ascomycota</taxon>
        <taxon>Pezizomycotina</taxon>
        <taxon>Dothideomycetes</taxon>
        <taxon>Pleosporomycetidae</taxon>
        <taxon>Pleosporales</taxon>
        <taxon>Massarineae</taxon>
        <taxon>Didymosphaeriaceae</taxon>
        <taxon>Paraphaeosphaeria</taxon>
    </lineage>
</organism>
<evidence type="ECO:0000256" key="1">
    <source>
        <dbReference type="SAM" id="MobiDB-lite"/>
    </source>
</evidence>
<gene>
    <name evidence="2" type="ORF">PMIN01_10438</name>
</gene>
<evidence type="ECO:0000313" key="2">
    <source>
        <dbReference type="EMBL" id="KAF9731421.1"/>
    </source>
</evidence>
<dbReference type="OrthoDB" id="10479389at2759"/>
<accession>A0A9P6G939</accession>
<feature type="compositionally biased region" description="Basic and acidic residues" evidence="1">
    <location>
        <begin position="135"/>
        <end position="148"/>
    </location>
</feature>
<keyword evidence="3" id="KW-1185">Reference proteome</keyword>
<feature type="compositionally biased region" description="Basic and acidic residues" evidence="1">
    <location>
        <begin position="24"/>
        <end position="48"/>
    </location>
</feature>
<feature type="compositionally biased region" description="Basic and acidic residues" evidence="1">
    <location>
        <begin position="232"/>
        <end position="245"/>
    </location>
</feature>
<protein>
    <submittedName>
        <fullName evidence="2">Uncharacterized protein</fullName>
    </submittedName>
</protein>
<comment type="caution">
    <text evidence="2">The sequence shown here is derived from an EMBL/GenBank/DDBJ whole genome shotgun (WGS) entry which is preliminary data.</text>
</comment>
<feature type="compositionally biased region" description="Low complexity" evidence="1">
    <location>
        <begin position="12"/>
        <end position="23"/>
    </location>
</feature>
<dbReference type="AlphaFoldDB" id="A0A9P6G939"/>
<dbReference type="EMBL" id="WJXW01000012">
    <property type="protein sequence ID" value="KAF9731421.1"/>
    <property type="molecule type" value="Genomic_DNA"/>
</dbReference>
<dbReference type="Proteomes" id="UP000756921">
    <property type="component" value="Unassembled WGS sequence"/>
</dbReference>
<evidence type="ECO:0000313" key="3">
    <source>
        <dbReference type="Proteomes" id="UP000756921"/>
    </source>
</evidence>
<proteinExistence type="predicted"/>
<sequence length="361" mass="40459">MSRSRMHHDTRATTPATTPATKPANKEHDAPPHKEKTAKTRSEAKDGGAKPSRQKQKNVNSSAQVENDEANEGPQKEKIVELRTQIEDTGNTGDTEDTDHDEVKAAPQKDKGAKTSARAEAKEIDEVDAAPPKQVQDKHRTQAEKNKPEASPPKQKQTTTPAQADVSPIRKGERIRHAPKLAEGMVYHEHPNTKYTYKIMSSAKPIAVDHSSDEDAAPSKPTTARQKTLAKTAEEKKKKQKKESPSRMTRIPGLEARRKALEKQARREMQSASDIEIEEQVTERTAKMADRLAALTKLNQELWLESQMVLDEFLGYVAYVGDEEDVGDAQVKFDRVRKRKIRGETYDWPVAKRVREGSVHD</sequence>
<reference evidence="2" key="1">
    <citation type="journal article" date="2020" name="Mol. Plant Microbe Interact.">
        <title>Genome Sequence of the Biocontrol Agent Coniothyrium minitans strain Conio (IMI 134523).</title>
        <authorList>
            <person name="Patel D."/>
            <person name="Shittu T.A."/>
            <person name="Baroncelli R."/>
            <person name="Muthumeenakshi S."/>
            <person name="Osborne T.H."/>
            <person name="Janganan T.K."/>
            <person name="Sreenivasaprasad S."/>
        </authorList>
    </citation>
    <scope>NUCLEOTIDE SEQUENCE</scope>
    <source>
        <strain evidence="2">Conio</strain>
    </source>
</reference>
<feature type="region of interest" description="Disordered" evidence="1">
    <location>
        <begin position="206"/>
        <end position="256"/>
    </location>
</feature>
<name>A0A9P6G939_9PLEO</name>
<feature type="compositionally biased region" description="Basic and acidic residues" evidence="1">
    <location>
        <begin position="74"/>
        <end position="86"/>
    </location>
</feature>
<feature type="compositionally biased region" description="Basic and acidic residues" evidence="1">
    <location>
        <begin position="101"/>
        <end position="124"/>
    </location>
</feature>